<sequence>MTFDIFHVDWITVDIIIIVLLILLLIGVKVLKDKYRWRFFFSNISTIRKVDNLEDINNHGSSISINKSSLTTSSVFQQEDLIKPTIVLIKRYRKLMLLKALTEAFCTSGYNVISLRLKISKKNMTERLISDIEKEFQQTFPSVIMFYNQEGNLLSQNYIVIDVTKIFLPLSLLLRDNYCQNIILINPSLKSYNLEVCVNLLSDSNKNSKLIMIFSENLHPFFKNK</sequence>
<protein>
    <submittedName>
        <fullName evidence="2">Uncharacterized protein</fullName>
    </submittedName>
</protein>
<keyword evidence="1" id="KW-0472">Membrane</keyword>
<evidence type="ECO:0000313" key="2">
    <source>
        <dbReference type="EMBL" id="GAG30706.1"/>
    </source>
</evidence>
<comment type="caution">
    <text evidence="2">The sequence shown here is derived from an EMBL/GenBank/DDBJ whole genome shotgun (WGS) entry which is preliminary data.</text>
</comment>
<feature type="non-terminal residue" evidence="2">
    <location>
        <position position="225"/>
    </location>
</feature>
<keyword evidence="1" id="KW-0812">Transmembrane</keyword>
<feature type="transmembrane region" description="Helical" evidence="1">
    <location>
        <begin position="6"/>
        <end position="28"/>
    </location>
</feature>
<gene>
    <name evidence="2" type="ORF">S01H1_62827</name>
</gene>
<dbReference type="AlphaFoldDB" id="X0Y1B3"/>
<keyword evidence="1" id="KW-1133">Transmembrane helix</keyword>
<proteinExistence type="predicted"/>
<accession>X0Y1B3</accession>
<name>X0Y1B3_9ZZZZ</name>
<organism evidence="2">
    <name type="scientific">marine sediment metagenome</name>
    <dbReference type="NCBI Taxonomy" id="412755"/>
    <lineage>
        <taxon>unclassified sequences</taxon>
        <taxon>metagenomes</taxon>
        <taxon>ecological metagenomes</taxon>
    </lineage>
</organism>
<reference evidence="2" key="1">
    <citation type="journal article" date="2014" name="Front. Microbiol.">
        <title>High frequency of phylogenetically diverse reductive dehalogenase-homologous genes in deep subseafloor sedimentary metagenomes.</title>
        <authorList>
            <person name="Kawai M."/>
            <person name="Futagami T."/>
            <person name="Toyoda A."/>
            <person name="Takaki Y."/>
            <person name="Nishi S."/>
            <person name="Hori S."/>
            <person name="Arai W."/>
            <person name="Tsubouchi T."/>
            <person name="Morono Y."/>
            <person name="Uchiyama I."/>
            <person name="Ito T."/>
            <person name="Fujiyama A."/>
            <person name="Inagaki F."/>
            <person name="Takami H."/>
        </authorList>
    </citation>
    <scope>NUCLEOTIDE SEQUENCE</scope>
    <source>
        <strain evidence="2">Expedition CK06-06</strain>
    </source>
</reference>
<evidence type="ECO:0000256" key="1">
    <source>
        <dbReference type="SAM" id="Phobius"/>
    </source>
</evidence>
<dbReference type="EMBL" id="BARS01041297">
    <property type="protein sequence ID" value="GAG30706.1"/>
    <property type="molecule type" value="Genomic_DNA"/>
</dbReference>